<name>A0A6B8TEW8_9CORY</name>
<evidence type="ECO:0000313" key="2">
    <source>
        <dbReference type="Proteomes" id="UP000426857"/>
    </source>
</evidence>
<organism evidence="1 2">
    <name type="scientific">Corynebacterium xerosis</name>
    <dbReference type="NCBI Taxonomy" id="1725"/>
    <lineage>
        <taxon>Bacteria</taxon>
        <taxon>Bacillati</taxon>
        <taxon>Actinomycetota</taxon>
        <taxon>Actinomycetes</taxon>
        <taxon>Mycobacteriales</taxon>
        <taxon>Corynebacteriaceae</taxon>
        <taxon>Corynebacterium</taxon>
    </lineage>
</organism>
<evidence type="ECO:0000313" key="1">
    <source>
        <dbReference type="EMBL" id="QGS34094.1"/>
    </source>
</evidence>
<sequence length="234" mass="25896">MTEVHVIFTNYGDDYGWSIASPQCPGIAGGRATLQESIELAPELLYAAGLTEQPDKFYAHIELGVEDPDGREYLLRLQNDDDPGRYATRRAGFAALYTLVVGGHLTDDDRANEPRLVTGERLMIATLASDTLAVCLDQIDGDSAVFTQFDGHKSMRSVPFVEGKVPGRRSWTTEELELARHDTFDSIYDRLTSAELEAIIREETEIPEAEPPSGRIDEILEVPADANLRRLLSA</sequence>
<accession>A0A6B8TEW8</accession>
<dbReference type="EMBL" id="CP046322">
    <property type="protein sequence ID" value="QGS34094.1"/>
    <property type="molecule type" value="Genomic_DNA"/>
</dbReference>
<proteinExistence type="predicted"/>
<gene>
    <name evidence="1" type="ORF">FOB82_03155</name>
</gene>
<dbReference type="KEGG" id="cxe:FOB82_03155"/>
<dbReference type="Proteomes" id="UP000426857">
    <property type="component" value="Chromosome"/>
</dbReference>
<reference evidence="1 2" key="1">
    <citation type="submission" date="2019-11" db="EMBL/GenBank/DDBJ databases">
        <title>FDA dAtabase for Regulatory Grade micrObial Sequences (FDA-ARGOS): Supporting development and validation of Infectious Disease Dx tests.</title>
        <authorList>
            <person name="Kerrigan L."/>
            <person name="Long C."/>
            <person name="Tallon L."/>
            <person name="Sadzewicz L."/>
            <person name="Vavikolanu K."/>
            <person name="Mehta A."/>
            <person name="Aluvathingal J."/>
            <person name="Nadendla S."/>
            <person name="Yan Y."/>
            <person name="Sichtig H."/>
        </authorList>
    </citation>
    <scope>NUCLEOTIDE SEQUENCE [LARGE SCALE GENOMIC DNA]</scope>
    <source>
        <strain evidence="1 2">FDAARGOS_674</strain>
    </source>
</reference>
<protein>
    <submittedName>
        <fullName evidence="1">Uncharacterized protein</fullName>
    </submittedName>
</protein>
<dbReference type="RefSeq" id="WP_155867904.1">
    <property type="nucleotide sequence ID" value="NZ_CP046322.1"/>
</dbReference>
<dbReference type="AlphaFoldDB" id="A0A6B8TEW8"/>